<dbReference type="GO" id="GO:0006400">
    <property type="term" value="P:tRNA modification"/>
    <property type="evidence" value="ECO:0007669"/>
    <property type="project" value="TreeGrafter"/>
</dbReference>
<dbReference type="Gene3D" id="1.10.20.140">
    <property type="match status" value="1"/>
</dbReference>
<evidence type="ECO:0000256" key="9">
    <source>
        <dbReference type="RuleBase" id="RU003783"/>
    </source>
</evidence>
<dbReference type="NCBIfam" id="TIGR00174">
    <property type="entry name" value="miaA"/>
    <property type="match status" value="1"/>
</dbReference>
<keyword evidence="7 8" id="KW-0067">ATP-binding</keyword>
<keyword evidence="2 8" id="KW-0808">Transferase</keyword>
<evidence type="ECO:0000256" key="8">
    <source>
        <dbReference type="PIRNR" id="PIRNR039110"/>
    </source>
</evidence>
<dbReference type="InterPro" id="IPR030666">
    <property type="entry name" value="IPP_transferase_euk"/>
</dbReference>
<evidence type="ECO:0000259" key="12">
    <source>
        <dbReference type="PROSITE" id="PS00028"/>
    </source>
</evidence>
<comment type="similarity">
    <text evidence="1 8 10">Belongs to the IPP transferase family.</text>
</comment>
<dbReference type="InterPro" id="IPR022755">
    <property type="entry name" value="Znf_C2H2_jaz"/>
</dbReference>
<comment type="function">
    <text evidence="8">Catalyzes the transfer of a dimethylallyl group onto the adenine at position 37.</text>
</comment>
<evidence type="ECO:0000256" key="5">
    <source>
        <dbReference type="ARBA" id="ARBA00022771"/>
    </source>
</evidence>
<accession>A0AA39XLJ5</accession>
<evidence type="ECO:0000313" key="13">
    <source>
        <dbReference type="EMBL" id="KAK0635816.1"/>
    </source>
</evidence>
<dbReference type="PIRSF" id="PIRSF039110">
    <property type="entry name" value="IPP_transferase"/>
    <property type="match status" value="1"/>
</dbReference>
<reference evidence="13" key="1">
    <citation type="submission" date="2023-06" db="EMBL/GenBank/DDBJ databases">
        <title>Genome-scale phylogeny and comparative genomics of the fungal order Sordariales.</title>
        <authorList>
            <consortium name="Lawrence Berkeley National Laboratory"/>
            <person name="Hensen N."/>
            <person name="Bonometti L."/>
            <person name="Westerberg I."/>
            <person name="Brannstrom I.O."/>
            <person name="Guillou S."/>
            <person name="Cros-Aarteil S."/>
            <person name="Calhoun S."/>
            <person name="Haridas S."/>
            <person name="Kuo A."/>
            <person name="Mondo S."/>
            <person name="Pangilinan J."/>
            <person name="Riley R."/>
            <person name="LaButti K."/>
            <person name="Andreopoulos B."/>
            <person name="Lipzen A."/>
            <person name="Chen C."/>
            <person name="Yanf M."/>
            <person name="Daum C."/>
            <person name="Ng V."/>
            <person name="Clum A."/>
            <person name="Steindorff A."/>
            <person name="Ohm R."/>
            <person name="Martin F."/>
            <person name="Silar P."/>
            <person name="Natvig D."/>
            <person name="Lalanne C."/>
            <person name="Gautier V."/>
            <person name="Ament-velasquez S.L."/>
            <person name="Kruys A."/>
            <person name="Hutchinson M.I."/>
            <person name="Powell A.J."/>
            <person name="Barry K."/>
            <person name="Miller A.N."/>
            <person name="Grigoriev I.V."/>
            <person name="Debuchy R."/>
            <person name="Gladieux P."/>
            <person name="Thoren M.H."/>
            <person name="Johannesson H."/>
        </authorList>
    </citation>
    <scope>NUCLEOTIDE SEQUENCE</scope>
    <source>
        <strain evidence="13">SMH3391-2</strain>
    </source>
</reference>
<dbReference type="Gene3D" id="3.40.50.300">
    <property type="entry name" value="P-loop containing nucleotide triphosphate hydrolases"/>
    <property type="match status" value="1"/>
</dbReference>
<evidence type="ECO:0000256" key="10">
    <source>
        <dbReference type="RuleBase" id="RU003785"/>
    </source>
</evidence>
<dbReference type="PANTHER" id="PTHR11088">
    <property type="entry name" value="TRNA DIMETHYLALLYLTRANSFERASE"/>
    <property type="match status" value="1"/>
</dbReference>
<proteinExistence type="inferred from homology"/>
<evidence type="ECO:0000256" key="3">
    <source>
        <dbReference type="ARBA" id="ARBA00022723"/>
    </source>
</evidence>
<name>A0AA39XLJ5_9PEZI</name>
<dbReference type="GO" id="GO:0008270">
    <property type="term" value="F:zinc ion binding"/>
    <property type="evidence" value="ECO:0007669"/>
    <property type="project" value="UniProtKB-KW"/>
</dbReference>
<dbReference type="InterPro" id="IPR013087">
    <property type="entry name" value="Znf_C2H2_type"/>
</dbReference>
<evidence type="ECO:0000256" key="11">
    <source>
        <dbReference type="SAM" id="MobiDB-lite"/>
    </source>
</evidence>
<dbReference type="InterPro" id="IPR027417">
    <property type="entry name" value="P-loop_NTPase"/>
</dbReference>
<dbReference type="InterPro" id="IPR018022">
    <property type="entry name" value="IPT"/>
</dbReference>
<keyword evidence="6" id="KW-0862">Zinc</keyword>
<dbReference type="EC" id="2.5.1.75" evidence="8 9"/>
<dbReference type="PANTHER" id="PTHR11088:SF89">
    <property type="entry name" value="TRNA DIMETHYLALLYLTRANSFERASE"/>
    <property type="match status" value="1"/>
</dbReference>
<dbReference type="PROSITE" id="PS00028">
    <property type="entry name" value="ZINC_FINGER_C2H2_1"/>
    <property type="match status" value="1"/>
</dbReference>
<feature type="domain" description="C2H2-type" evidence="12">
    <location>
        <begin position="399"/>
        <end position="421"/>
    </location>
</feature>
<keyword evidence="8 9" id="KW-0819">tRNA processing</keyword>
<feature type="compositionally biased region" description="Low complexity" evidence="11">
    <location>
        <begin position="453"/>
        <end position="469"/>
    </location>
</feature>
<comment type="caution">
    <text evidence="13">The sequence shown here is derived from an EMBL/GenBank/DDBJ whole genome shotgun (WGS) entry which is preliminary data.</text>
</comment>
<dbReference type="EMBL" id="JAULSR010000001">
    <property type="protein sequence ID" value="KAK0635816.1"/>
    <property type="molecule type" value="Genomic_DNA"/>
</dbReference>
<evidence type="ECO:0000256" key="1">
    <source>
        <dbReference type="ARBA" id="ARBA00005842"/>
    </source>
</evidence>
<dbReference type="Gene3D" id="3.30.160.60">
    <property type="entry name" value="Classic Zinc Finger"/>
    <property type="match status" value="1"/>
</dbReference>
<dbReference type="InterPro" id="IPR036236">
    <property type="entry name" value="Znf_C2H2_sf"/>
</dbReference>
<evidence type="ECO:0000256" key="6">
    <source>
        <dbReference type="ARBA" id="ARBA00022833"/>
    </source>
</evidence>
<keyword evidence="4 8" id="KW-0547">Nucleotide-binding</keyword>
<dbReference type="Proteomes" id="UP001174934">
    <property type="component" value="Unassembled WGS sequence"/>
</dbReference>
<keyword evidence="5" id="KW-0863">Zinc-finger</keyword>
<organism evidence="13 14">
    <name type="scientific">Bombardia bombarda</name>
    <dbReference type="NCBI Taxonomy" id="252184"/>
    <lineage>
        <taxon>Eukaryota</taxon>
        <taxon>Fungi</taxon>
        <taxon>Dikarya</taxon>
        <taxon>Ascomycota</taxon>
        <taxon>Pezizomycotina</taxon>
        <taxon>Sordariomycetes</taxon>
        <taxon>Sordariomycetidae</taxon>
        <taxon>Sordariales</taxon>
        <taxon>Lasiosphaeriaceae</taxon>
        <taxon>Bombardia</taxon>
    </lineage>
</organism>
<dbReference type="InterPro" id="IPR039657">
    <property type="entry name" value="Dimethylallyltransferase"/>
</dbReference>
<keyword evidence="8" id="KW-0963">Cytoplasm</keyword>
<dbReference type="GO" id="GO:0005524">
    <property type="term" value="F:ATP binding"/>
    <property type="evidence" value="ECO:0007669"/>
    <property type="project" value="UniProtKB-UniRule"/>
</dbReference>
<keyword evidence="14" id="KW-1185">Reference proteome</keyword>
<feature type="region of interest" description="Disordered" evidence="11">
    <location>
        <begin position="438"/>
        <end position="480"/>
    </location>
</feature>
<dbReference type="AlphaFoldDB" id="A0AA39XLJ5"/>
<dbReference type="SUPFAM" id="SSF57667">
    <property type="entry name" value="beta-beta-alpha zinc fingers"/>
    <property type="match status" value="1"/>
</dbReference>
<comment type="catalytic activity">
    <reaction evidence="8 9">
        <text>adenosine(37) in tRNA + dimethylallyl diphosphate = N(6)-dimethylallyladenosine(37) in tRNA + diphosphate</text>
        <dbReference type="Rhea" id="RHEA:26482"/>
        <dbReference type="Rhea" id="RHEA-COMP:10162"/>
        <dbReference type="Rhea" id="RHEA-COMP:10375"/>
        <dbReference type="ChEBI" id="CHEBI:33019"/>
        <dbReference type="ChEBI" id="CHEBI:57623"/>
        <dbReference type="ChEBI" id="CHEBI:74411"/>
        <dbReference type="ChEBI" id="CHEBI:74415"/>
        <dbReference type="EC" id="2.5.1.75"/>
    </reaction>
</comment>
<dbReference type="GO" id="GO:0052381">
    <property type="term" value="F:tRNA dimethylallyltransferase activity"/>
    <property type="evidence" value="ECO:0007669"/>
    <property type="project" value="UniProtKB-UniRule"/>
</dbReference>
<sequence length="480" mass="54331">MEPLVVIYGSTGTGKSDLAVELATRFNGEIINADAMQMYEGLPIITNKLTSSEKRGIPHHLLGNIPLEDEPWSVTHFKREANRIVAEIRDRGKLPIVVGGTSYYLDGLLFDERLVEEHKDAAAGILPTRDELEAQYPILSGPAEAMLAKLREVDPAMANRWHPNDIRKIRNSLEIYFSTGRRASDIYAEQRVRKGAAQARSGSKRSNSWKTLLIWLYAKPEVLNERLETRVDKMVDKGLLDETAEVYTKLQSRLAAGEDVDRTKGIWQSIGLKQFEPYLRALEETPDDHSKLDALKQAGIEDTKTANRRYAKSQVRWITMKTLTSLQEEKVLDRLFLLDSSNIQLWKEEVLEKGVELTRQLLADEQLPQAVDLSETAREVLSSKVERSNRQEVACNQTCDLCKKTFLTEDLWQTHLKSKKHRKAVEWVKRTSLMVIDQAPGKEAAQEEPRVSQGEAQAAQGEQPQGIQEAESKPKPNEPL</sequence>
<dbReference type="HAMAP" id="MF_00185">
    <property type="entry name" value="IPP_trans"/>
    <property type="match status" value="1"/>
</dbReference>
<evidence type="ECO:0000313" key="14">
    <source>
        <dbReference type="Proteomes" id="UP001174934"/>
    </source>
</evidence>
<protein>
    <recommendedName>
        <fullName evidence="8 9">tRNA dimethylallyltransferase</fullName>
        <ecNumber evidence="8 9">2.5.1.75</ecNumber>
    </recommendedName>
</protein>
<gene>
    <name evidence="13" type="ORF">B0T17DRAFT_483892</name>
</gene>
<dbReference type="SUPFAM" id="SSF52540">
    <property type="entry name" value="P-loop containing nucleoside triphosphate hydrolases"/>
    <property type="match status" value="2"/>
</dbReference>
<feature type="compositionally biased region" description="Basic and acidic residues" evidence="11">
    <location>
        <begin position="470"/>
        <end position="480"/>
    </location>
</feature>
<evidence type="ECO:0000256" key="7">
    <source>
        <dbReference type="ARBA" id="ARBA00022840"/>
    </source>
</evidence>
<dbReference type="GO" id="GO:0005739">
    <property type="term" value="C:mitochondrion"/>
    <property type="evidence" value="ECO:0007669"/>
    <property type="project" value="TreeGrafter"/>
</dbReference>
<dbReference type="Pfam" id="PF12171">
    <property type="entry name" value="zf-C2H2_jaz"/>
    <property type="match status" value="1"/>
</dbReference>
<dbReference type="Pfam" id="PF01715">
    <property type="entry name" value="IPPT"/>
    <property type="match status" value="1"/>
</dbReference>
<keyword evidence="3" id="KW-0479">Metal-binding</keyword>
<evidence type="ECO:0000256" key="2">
    <source>
        <dbReference type="ARBA" id="ARBA00022679"/>
    </source>
</evidence>
<evidence type="ECO:0000256" key="4">
    <source>
        <dbReference type="ARBA" id="ARBA00022741"/>
    </source>
</evidence>